<accession>A0A453EZF8</accession>
<dbReference type="GO" id="GO:0010569">
    <property type="term" value="P:regulation of double-strand break repair via homologous recombination"/>
    <property type="evidence" value="ECO:0007669"/>
    <property type="project" value="TreeGrafter"/>
</dbReference>
<reference evidence="3" key="3">
    <citation type="journal article" date="2017" name="Nature">
        <title>Genome sequence of the progenitor of the wheat D genome Aegilops tauschii.</title>
        <authorList>
            <person name="Luo M.C."/>
            <person name="Gu Y.Q."/>
            <person name="Puiu D."/>
            <person name="Wang H."/>
            <person name="Twardziok S.O."/>
            <person name="Deal K.R."/>
            <person name="Huo N."/>
            <person name="Zhu T."/>
            <person name="Wang L."/>
            <person name="Wang Y."/>
            <person name="McGuire P.E."/>
            <person name="Liu S."/>
            <person name="Long H."/>
            <person name="Ramasamy R.K."/>
            <person name="Rodriguez J.C."/>
            <person name="Van S.L."/>
            <person name="Yuan L."/>
            <person name="Wang Z."/>
            <person name="Xia Z."/>
            <person name="Xiao L."/>
            <person name="Anderson O.D."/>
            <person name="Ouyang S."/>
            <person name="Liang Y."/>
            <person name="Zimin A.V."/>
            <person name="Pertea G."/>
            <person name="Qi P."/>
            <person name="Bennetzen J.L."/>
            <person name="Dai X."/>
            <person name="Dawson M.W."/>
            <person name="Muller H.G."/>
            <person name="Kugler K."/>
            <person name="Rivarola-Duarte L."/>
            <person name="Spannagl M."/>
            <person name="Mayer K.F.X."/>
            <person name="Lu F.H."/>
            <person name="Bevan M.W."/>
            <person name="Leroy P."/>
            <person name="Li P."/>
            <person name="You F.M."/>
            <person name="Sun Q."/>
            <person name="Liu Z."/>
            <person name="Lyons E."/>
            <person name="Wicker T."/>
            <person name="Salzberg S.L."/>
            <person name="Devos K.M."/>
            <person name="Dvorak J."/>
        </authorList>
    </citation>
    <scope>NUCLEOTIDE SEQUENCE [LARGE SCALE GENOMIC DNA]</scope>
    <source>
        <strain evidence="3">cv. AL8/78</strain>
    </source>
</reference>
<dbReference type="EnsemblPlants" id="AET3Gv20526200.12">
    <property type="protein sequence ID" value="AET3Gv20526200.12"/>
    <property type="gene ID" value="AET3Gv20526200"/>
</dbReference>
<dbReference type="SMART" id="SM00491">
    <property type="entry name" value="HELICc2"/>
    <property type="match status" value="1"/>
</dbReference>
<organism evidence="3 4">
    <name type="scientific">Aegilops tauschii subsp. strangulata</name>
    <name type="common">Goatgrass</name>
    <dbReference type="NCBI Taxonomy" id="200361"/>
    <lineage>
        <taxon>Eukaryota</taxon>
        <taxon>Viridiplantae</taxon>
        <taxon>Streptophyta</taxon>
        <taxon>Embryophyta</taxon>
        <taxon>Tracheophyta</taxon>
        <taxon>Spermatophyta</taxon>
        <taxon>Magnoliopsida</taxon>
        <taxon>Liliopsida</taxon>
        <taxon>Poales</taxon>
        <taxon>Poaceae</taxon>
        <taxon>BOP clade</taxon>
        <taxon>Pooideae</taxon>
        <taxon>Triticodae</taxon>
        <taxon>Triticeae</taxon>
        <taxon>Triticinae</taxon>
        <taxon>Aegilops</taxon>
    </lineage>
</organism>
<evidence type="ECO:0000256" key="1">
    <source>
        <dbReference type="SAM" id="MobiDB-lite"/>
    </source>
</evidence>
<protein>
    <recommendedName>
        <fullName evidence="2">ATP-dependent helicase C-terminal domain-containing protein</fullName>
    </recommendedName>
</protein>
<feature type="domain" description="ATP-dependent helicase C-terminal" evidence="2">
    <location>
        <begin position="47"/>
        <end position="189"/>
    </location>
</feature>
<dbReference type="PANTHER" id="PTHR11472:SF34">
    <property type="entry name" value="REGULATOR OF TELOMERE ELONGATION HELICASE 1"/>
    <property type="match status" value="1"/>
</dbReference>
<dbReference type="GO" id="GO:0016818">
    <property type="term" value="F:hydrolase activity, acting on acid anhydrides, in phosphorus-containing anhydrides"/>
    <property type="evidence" value="ECO:0007669"/>
    <property type="project" value="InterPro"/>
</dbReference>
<feature type="compositionally biased region" description="Polar residues" evidence="1">
    <location>
        <begin position="364"/>
        <end position="375"/>
    </location>
</feature>
<dbReference type="Proteomes" id="UP000015105">
    <property type="component" value="Chromosome 3D"/>
</dbReference>
<dbReference type="Gene3D" id="3.40.50.300">
    <property type="entry name" value="P-loop containing nucleotide triphosphate hydrolases"/>
    <property type="match status" value="1"/>
</dbReference>
<dbReference type="Pfam" id="PF13307">
    <property type="entry name" value="Helicase_C_2"/>
    <property type="match status" value="1"/>
</dbReference>
<dbReference type="Gene3D" id="1.20.1160.20">
    <property type="match status" value="1"/>
</dbReference>
<feature type="region of interest" description="Disordered" evidence="1">
    <location>
        <begin position="354"/>
        <end position="375"/>
    </location>
</feature>
<evidence type="ECO:0000313" key="4">
    <source>
        <dbReference type="Proteomes" id="UP000015105"/>
    </source>
</evidence>
<dbReference type="GO" id="GO:0003676">
    <property type="term" value="F:nucleic acid binding"/>
    <property type="evidence" value="ECO:0007669"/>
    <property type="project" value="InterPro"/>
</dbReference>
<evidence type="ECO:0000313" key="3">
    <source>
        <dbReference type="EnsemblPlants" id="AET3Gv20526200.12"/>
    </source>
</evidence>
<reference evidence="4" key="2">
    <citation type="journal article" date="2017" name="Nat. Plants">
        <title>The Aegilops tauschii genome reveals multiple impacts of transposons.</title>
        <authorList>
            <person name="Zhao G."/>
            <person name="Zou C."/>
            <person name="Li K."/>
            <person name="Wang K."/>
            <person name="Li T."/>
            <person name="Gao L."/>
            <person name="Zhang X."/>
            <person name="Wang H."/>
            <person name="Yang Z."/>
            <person name="Liu X."/>
            <person name="Jiang W."/>
            <person name="Mao L."/>
            <person name="Kong X."/>
            <person name="Jiao Y."/>
            <person name="Jia J."/>
        </authorList>
    </citation>
    <scope>NUCLEOTIDE SEQUENCE [LARGE SCALE GENOMIC DNA]</scope>
    <source>
        <strain evidence="4">cv. AL8/78</strain>
    </source>
</reference>
<dbReference type="AlphaFoldDB" id="A0A453EZF8"/>
<proteinExistence type="predicted"/>
<keyword evidence="4" id="KW-1185">Reference proteome</keyword>
<dbReference type="Pfam" id="PF23116">
    <property type="entry name" value="HHD_RTEL1"/>
    <property type="match status" value="1"/>
</dbReference>
<dbReference type="InterPro" id="IPR006555">
    <property type="entry name" value="ATP-dep_Helicase_C"/>
</dbReference>
<name>A0A453EZF8_AEGTS</name>
<evidence type="ECO:0000259" key="2">
    <source>
        <dbReference type="SMART" id="SM00491"/>
    </source>
</evidence>
<dbReference type="Gramene" id="AET3Gv20526200.12">
    <property type="protein sequence ID" value="AET3Gv20526200.12"/>
    <property type="gene ID" value="AET3Gv20526200"/>
</dbReference>
<dbReference type="GO" id="GO:1904430">
    <property type="term" value="P:negative regulation of t-circle formation"/>
    <property type="evidence" value="ECO:0007669"/>
    <property type="project" value="TreeGrafter"/>
</dbReference>
<dbReference type="CDD" id="cd18788">
    <property type="entry name" value="SF2_C_XPD"/>
    <property type="match status" value="1"/>
</dbReference>
<dbReference type="GO" id="GO:0070182">
    <property type="term" value="F:DNA polymerase binding"/>
    <property type="evidence" value="ECO:0007669"/>
    <property type="project" value="TreeGrafter"/>
</dbReference>
<reference evidence="3" key="5">
    <citation type="journal article" date="2021" name="G3 (Bethesda)">
        <title>Aegilops tauschii genome assembly Aet v5.0 features greater sequence contiguity and improved annotation.</title>
        <authorList>
            <person name="Wang L."/>
            <person name="Zhu T."/>
            <person name="Rodriguez J.C."/>
            <person name="Deal K.R."/>
            <person name="Dubcovsky J."/>
            <person name="McGuire P.E."/>
            <person name="Lux T."/>
            <person name="Spannagl M."/>
            <person name="Mayer K.F.X."/>
            <person name="Baldrich P."/>
            <person name="Meyers B.C."/>
            <person name="Huo N."/>
            <person name="Gu Y.Q."/>
            <person name="Zhou H."/>
            <person name="Devos K.M."/>
            <person name="Bennetzen J.L."/>
            <person name="Unver T."/>
            <person name="Budak H."/>
            <person name="Gulick P.J."/>
            <person name="Galiba G."/>
            <person name="Kalapos B."/>
            <person name="Nelson D.R."/>
            <person name="Li P."/>
            <person name="You F.M."/>
            <person name="Luo M.C."/>
            <person name="Dvorak J."/>
        </authorList>
    </citation>
    <scope>NUCLEOTIDE SEQUENCE [LARGE SCALE GENOMIC DNA]</scope>
    <source>
        <strain evidence="3">cv. AL8/78</strain>
    </source>
</reference>
<sequence>MMDKCIDYWKNRNHEHSVDDSTIWQRMCKHKQPVIEPRQSSNFPNAIEVLRSFISSHLNFELFISSDNSIPCDLQDYAAKLRDPSTSGAIFFAVCRGKVSEGLDFADRAGRAVIVTGMPFSTPTDPKVRLKREYLDKQAKPSNKNPKALTGEEWYVQQAARAVNQAVGRVIRHRHDYGAIIYCDERFVWPNYQSQMSYWLKPYIKCYSKYGEVVQTLTRFFRDKVCVDPKEMDSNDSVTPPADKCLPQEILSDSPATAVNEHQGTTVSLNATTRKNNYMKFTQITPANRTTLPMKHGCSTSSQLTSSRGQFSQDSQVVDLIDNATMHGQLKEHTLKSMRLKKAKIADVSSQLKHNVESRALTGNRGQQSTPPSKRSTIEQACEKNEAIQERCGGQESTTGPAFLKLAREKLSTAEYGEFVEFMKALKLKTMHIKDSLEAIAKLFSSPGRLTLLEGFRVFVSKNHLPLYEQLVRKYTMANT</sequence>
<dbReference type="GO" id="GO:0003678">
    <property type="term" value="F:DNA helicase activity"/>
    <property type="evidence" value="ECO:0007669"/>
    <property type="project" value="TreeGrafter"/>
</dbReference>
<dbReference type="PANTHER" id="PTHR11472">
    <property type="entry name" value="DNA REPAIR DEAD HELICASE RAD3/XP-D SUBFAMILY MEMBER"/>
    <property type="match status" value="1"/>
</dbReference>
<dbReference type="FunFam" id="1.20.1160.20:FF:000010">
    <property type="entry name" value="Regulator of telomere elongation helicase 1 homolog"/>
    <property type="match status" value="1"/>
</dbReference>
<dbReference type="GO" id="GO:0090657">
    <property type="term" value="P:telomeric loop disassembly"/>
    <property type="evidence" value="ECO:0007669"/>
    <property type="project" value="TreeGrafter"/>
</dbReference>
<dbReference type="GO" id="GO:0045910">
    <property type="term" value="P:negative regulation of DNA recombination"/>
    <property type="evidence" value="ECO:0007669"/>
    <property type="project" value="TreeGrafter"/>
</dbReference>
<dbReference type="InterPro" id="IPR027417">
    <property type="entry name" value="P-loop_NTPase"/>
</dbReference>
<reference evidence="4" key="1">
    <citation type="journal article" date="2014" name="Science">
        <title>Ancient hybridizations among the ancestral genomes of bread wheat.</title>
        <authorList>
            <consortium name="International Wheat Genome Sequencing Consortium,"/>
            <person name="Marcussen T."/>
            <person name="Sandve S.R."/>
            <person name="Heier L."/>
            <person name="Spannagl M."/>
            <person name="Pfeifer M."/>
            <person name="Jakobsen K.S."/>
            <person name="Wulff B.B."/>
            <person name="Steuernagel B."/>
            <person name="Mayer K.F."/>
            <person name="Olsen O.A."/>
        </authorList>
    </citation>
    <scope>NUCLEOTIDE SEQUENCE [LARGE SCALE GENOMIC DNA]</scope>
    <source>
        <strain evidence="4">cv. AL8/78</strain>
    </source>
</reference>
<dbReference type="GO" id="GO:0005634">
    <property type="term" value="C:nucleus"/>
    <property type="evidence" value="ECO:0007669"/>
    <property type="project" value="TreeGrafter"/>
</dbReference>
<dbReference type="InterPro" id="IPR045028">
    <property type="entry name" value="DinG/Rad3-like"/>
</dbReference>
<reference evidence="3" key="4">
    <citation type="submission" date="2019-03" db="UniProtKB">
        <authorList>
            <consortium name="EnsemblPlants"/>
        </authorList>
    </citation>
    <scope>IDENTIFICATION</scope>
</reference>
<dbReference type="GO" id="GO:0005524">
    <property type="term" value="F:ATP binding"/>
    <property type="evidence" value="ECO:0007669"/>
    <property type="project" value="InterPro"/>
</dbReference>